<dbReference type="STRING" id="1307761.L21SP2_0933"/>
<dbReference type="PANTHER" id="PTHR11527">
    <property type="entry name" value="HEAT-SHOCK PROTEIN 20 FAMILY MEMBER"/>
    <property type="match status" value="1"/>
</dbReference>
<dbReference type="CDD" id="cd06464">
    <property type="entry name" value="ACD_sHsps-like"/>
    <property type="match status" value="1"/>
</dbReference>
<organism evidence="4 5">
    <name type="scientific">Salinispira pacifica</name>
    <dbReference type="NCBI Taxonomy" id="1307761"/>
    <lineage>
        <taxon>Bacteria</taxon>
        <taxon>Pseudomonadati</taxon>
        <taxon>Spirochaetota</taxon>
        <taxon>Spirochaetia</taxon>
        <taxon>Spirochaetales</taxon>
        <taxon>Spirochaetaceae</taxon>
        <taxon>Salinispira</taxon>
    </lineage>
</organism>
<accession>V5WEV9</accession>
<keyword evidence="5" id="KW-1185">Reference proteome</keyword>
<dbReference type="SUPFAM" id="SSF49764">
    <property type="entry name" value="HSP20-like chaperones"/>
    <property type="match status" value="1"/>
</dbReference>
<dbReference type="EMBL" id="CP006939">
    <property type="protein sequence ID" value="AHC14353.1"/>
    <property type="molecule type" value="Genomic_DNA"/>
</dbReference>
<feature type="domain" description="SHSP" evidence="3">
    <location>
        <begin position="37"/>
        <end position="146"/>
    </location>
</feature>
<evidence type="ECO:0000259" key="3">
    <source>
        <dbReference type="PROSITE" id="PS01031"/>
    </source>
</evidence>
<reference evidence="4 5" key="1">
    <citation type="journal article" date="2015" name="Stand. Genomic Sci.">
        <title>Complete genome sequence and description of Salinispira pacifica gen. nov., sp. nov., a novel spirochaete isolated form a hypersaline microbial mat.</title>
        <authorList>
            <person name="Ben Hania W."/>
            <person name="Joseph M."/>
            <person name="Schumann P."/>
            <person name="Bunk B."/>
            <person name="Fiebig A."/>
            <person name="Sproer C."/>
            <person name="Klenk H.P."/>
            <person name="Fardeau M.L."/>
            <person name="Spring S."/>
        </authorList>
    </citation>
    <scope>NUCLEOTIDE SEQUENCE [LARGE SCALE GENOMIC DNA]</scope>
    <source>
        <strain evidence="4 5">L21-RPul-D2</strain>
    </source>
</reference>
<keyword evidence="4" id="KW-0346">Stress response</keyword>
<evidence type="ECO:0000313" key="4">
    <source>
        <dbReference type="EMBL" id="AHC14353.1"/>
    </source>
</evidence>
<name>V5WEV9_9SPIO</name>
<dbReference type="AlphaFoldDB" id="V5WEV9"/>
<comment type="similarity">
    <text evidence="1 2">Belongs to the small heat shock protein (HSP20) family.</text>
</comment>
<dbReference type="RefSeq" id="WP_024267284.1">
    <property type="nucleotide sequence ID" value="NC_023035.1"/>
</dbReference>
<evidence type="ECO:0000256" key="1">
    <source>
        <dbReference type="PROSITE-ProRule" id="PRU00285"/>
    </source>
</evidence>
<evidence type="ECO:0000256" key="2">
    <source>
        <dbReference type="RuleBase" id="RU003616"/>
    </source>
</evidence>
<dbReference type="eggNOG" id="COG0071">
    <property type="taxonomic scope" value="Bacteria"/>
</dbReference>
<proteinExistence type="inferred from homology"/>
<dbReference type="InterPro" id="IPR031107">
    <property type="entry name" value="Small_HSP"/>
</dbReference>
<protein>
    <submittedName>
        <fullName evidence="4">Molecular chaperone, small heat shock protein</fullName>
    </submittedName>
</protein>
<dbReference type="HOGENOM" id="CLU_046737_8_1_12"/>
<gene>
    <name evidence="4" type="ORF">L21SP2_0933</name>
</gene>
<dbReference type="InterPro" id="IPR008978">
    <property type="entry name" value="HSP20-like_chaperone"/>
</dbReference>
<evidence type="ECO:0000313" key="5">
    <source>
        <dbReference type="Proteomes" id="UP000018680"/>
    </source>
</evidence>
<dbReference type="Gene3D" id="2.60.40.790">
    <property type="match status" value="1"/>
</dbReference>
<dbReference type="Proteomes" id="UP000018680">
    <property type="component" value="Chromosome"/>
</dbReference>
<dbReference type="OrthoDB" id="327485at2"/>
<dbReference type="Pfam" id="PF00011">
    <property type="entry name" value="HSP20"/>
    <property type="match status" value="1"/>
</dbReference>
<dbReference type="KEGG" id="slr:L21SP2_0933"/>
<sequence length="146" mass="16894">MSRELSLFRDFWNDVPSMLDADWNNLPGHLSSDISGNMRKMLNAKCDFQDREDSYRIELELPGVKKKEVEIELRNDVLTVSWERKQEKKKGLGKNSRFERSQGSFTRSFTVRGADESKINAELRDGVLNINVPKTEEARPHHISIS</sequence>
<dbReference type="InterPro" id="IPR002068">
    <property type="entry name" value="A-crystallin/Hsp20_dom"/>
</dbReference>
<dbReference type="PROSITE" id="PS01031">
    <property type="entry name" value="SHSP"/>
    <property type="match status" value="1"/>
</dbReference>